<comment type="caution">
    <text evidence="1">The sequence shown here is derived from an EMBL/GenBank/DDBJ whole genome shotgun (WGS) entry which is preliminary data.</text>
</comment>
<dbReference type="RefSeq" id="WP_101615604.1">
    <property type="nucleotide sequence ID" value="NZ_NMWU01000010.1"/>
</dbReference>
<dbReference type="Pfam" id="PF16154">
    <property type="entry name" value="DUF4862"/>
    <property type="match status" value="1"/>
</dbReference>
<reference evidence="1 2" key="1">
    <citation type="submission" date="2017-07" db="EMBL/GenBank/DDBJ databases">
        <title>Bifidobacterium novel species.</title>
        <authorList>
            <person name="Lugli G.A."/>
            <person name="Milani C."/>
            <person name="Duranti S."/>
            <person name="Mangifesta M."/>
        </authorList>
    </citation>
    <scope>NUCLEOTIDE SEQUENCE [LARGE SCALE GENOMIC DNA]</scope>
    <source>
        <strain evidence="2">Uis1B</strain>
    </source>
</reference>
<dbReference type="EMBL" id="NMWU01000010">
    <property type="protein sequence ID" value="PLS31462.1"/>
    <property type="molecule type" value="Genomic_DNA"/>
</dbReference>
<organism evidence="1 2">
    <name type="scientific">Bifidobacterium margollesii</name>
    <dbReference type="NCBI Taxonomy" id="2020964"/>
    <lineage>
        <taxon>Bacteria</taxon>
        <taxon>Bacillati</taxon>
        <taxon>Actinomycetota</taxon>
        <taxon>Actinomycetes</taxon>
        <taxon>Bifidobacteriales</taxon>
        <taxon>Bifidobacteriaceae</taxon>
        <taxon>Bifidobacterium</taxon>
    </lineage>
</organism>
<dbReference type="OrthoDB" id="7307665at2"/>
<gene>
    <name evidence="1" type="ORF">Uis1B_0669</name>
</gene>
<accession>A0A2N5JB80</accession>
<dbReference type="InterPro" id="IPR032344">
    <property type="entry name" value="DUF4862"/>
</dbReference>
<evidence type="ECO:0000313" key="1">
    <source>
        <dbReference type="EMBL" id="PLS31462.1"/>
    </source>
</evidence>
<dbReference type="Proteomes" id="UP000235050">
    <property type="component" value="Unassembled WGS sequence"/>
</dbReference>
<dbReference type="AlphaFoldDB" id="A0A2N5JB80"/>
<evidence type="ECO:0000313" key="2">
    <source>
        <dbReference type="Proteomes" id="UP000235050"/>
    </source>
</evidence>
<proteinExistence type="predicted"/>
<sequence length="321" mass="34787">MNDVIDLPAPQTRVVGTYALEDGNAEHRNVLIRETLATGLCTGLEIPALSAGYKDMDWLWPLLPDGSRHVFTMVTATMEAIARDPLFGLASADGNGRGAAMNMMRAAADIVRTINDVGRIHIDAVEIQSAPSQSDQSAAAQAFEQSLAELVSWNWAGATIAVEHCDSRVGNTVPAKGFLGLTDEIDIVRRLRSDSSTPLGVTINWGRSAIELRDPDGVTEHIRQTVETDTLAGIMYSGTCAKASDFGPAWTDSHAPLHFMTDASEGESASELTEQRMTETRKIAEPALYDGVKMSIRPLDRSIDDKVKLIRRALQTLQQGI</sequence>
<keyword evidence="2" id="KW-1185">Reference proteome</keyword>
<name>A0A2N5JB80_9BIFI</name>
<protein>
    <submittedName>
        <fullName evidence="1">UDP-N-acetylglucosamine pyrophosphorylase</fullName>
    </submittedName>
</protein>